<dbReference type="RefSeq" id="WP_002358082.1">
    <property type="nucleotide sequence ID" value="NZ_AP018538.1"/>
</dbReference>
<dbReference type="AlphaFoldDB" id="A0ABD7J2R0"/>
<dbReference type="Proteomes" id="UP000281488">
    <property type="component" value="Unassembled WGS sequence"/>
</dbReference>
<accession>A0ABD7J2R0</accession>
<dbReference type="EMBL" id="RKMZ01000001">
    <property type="protein sequence ID" value="ROX35511.1"/>
    <property type="molecule type" value="Genomic_DNA"/>
</dbReference>
<protein>
    <submittedName>
        <fullName evidence="1">Terminase</fullName>
    </submittedName>
</protein>
<dbReference type="Pfam" id="PF05119">
    <property type="entry name" value="Terminase_4"/>
    <property type="match status" value="1"/>
</dbReference>
<name>A0ABD7J2R0_ENTFL</name>
<reference evidence="1 2" key="1">
    <citation type="submission" date="2018-10" db="EMBL/GenBank/DDBJ databases">
        <title>Genotypes and phenotypes of Enterococci isolated from broiler chickens.</title>
        <authorList>
            <person name="Muhammad A.R."/>
            <person name="Diarra M.S."/>
        </authorList>
    </citation>
    <scope>NUCLEOTIDE SEQUENCE [LARGE SCALE GENOMIC DNA]</scope>
    <source>
        <strain evidence="1 2">LIT2 A36'</strain>
    </source>
</reference>
<sequence length="103" mass="11701">MADLKKQLMSQIDENDQLEVEKVERYLDLVKLYKKMNSSISKYGTIVEFENGAQKYLKINPAIAEKVKISRALIALGKDLNLDESTKIVTSVDDDNYSESDLV</sequence>
<dbReference type="InterPro" id="IPR006448">
    <property type="entry name" value="Phage_term_ssu_P27"/>
</dbReference>
<comment type="caution">
    <text evidence="1">The sequence shown here is derived from an EMBL/GenBank/DDBJ whole genome shotgun (WGS) entry which is preliminary data.</text>
</comment>
<gene>
    <name evidence="1" type="ORF">EGW16_03520</name>
</gene>
<proteinExistence type="predicted"/>
<organism evidence="1 2">
    <name type="scientific">Enterococcus faecalis</name>
    <name type="common">Streptococcus faecalis</name>
    <dbReference type="NCBI Taxonomy" id="1351"/>
    <lineage>
        <taxon>Bacteria</taxon>
        <taxon>Bacillati</taxon>
        <taxon>Bacillota</taxon>
        <taxon>Bacilli</taxon>
        <taxon>Lactobacillales</taxon>
        <taxon>Enterococcaceae</taxon>
        <taxon>Enterococcus</taxon>
    </lineage>
</organism>
<evidence type="ECO:0000313" key="1">
    <source>
        <dbReference type="EMBL" id="ROX35511.1"/>
    </source>
</evidence>
<evidence type="ECO:0000313" key="2">
    <source>
        <dbReference type="Proteomes" id="UP000281488"/>
    </source>
</evidence>